<dbReference type="AlphaFoldDB" id="A0A9N9BS20"/>
<dbReference type="Proteomes" id="UP000789572">
    <property type="component" value="Unassembled WGS sequence"/>
</dbReference>
<accession>A0A9N9BS20</accession>
<keyword evidence="2" id="KW-1185">Reference proteome</keyword>
<evidence type="ECO:0000313" key="1">
    <source>
        <dbReference type="EMBL" id="CAG8574093.1"/>
    </source>
</evidence>
<organism evidence="1 2">
    <name type="scientific">Paraglomus occultum</name>
    <dbReference type="NCBI Taxonomy" id="144539"/>
    <lineage>
        <taxon>Eukaryota</taxon>
        <taxon>Fungi</taxon>
        <taxon>Fungi incertae sedis</taxon>
        <taxon>Mucoromycota</taxon>
        <taxon>Glomeromycotina</taxon>
        <taxon>Glomeromycetes</taxon>
        <taxon>Paraglomerales</taxon>
        <taxon>Paraglomeraceae</taxon>
        <taxon>Paraglomus</taxon>
    </lineage>
</organism>
<reference evidence="1" key="1">
    <citation type="submission" date="2021-06" db="EMBL/GenBank/DDBJ databases">
        <authorList>
            <person name="Kallberg Y."/>
            <person name="Tangrot J."/>
            <person name="Rosling A."/>
        </authorList>
    </citation>
    <scope>NUCLEOTIDE SEQUENCE</scope>
    <source>
        <strain evidence="1">IA702</strain>
    </source>
</reference>
<dbReference type="EMBL" id="CAJVPJ010001072">
    <property type="protein sequence ID" value="CAG8574093.1"/>
    <property type="molecule type" value="Genomic_DNA"/>
</dbReference>
<name>A0A9N9BS20_9GLOM</name>
<proteinExistence type="predicted"/>
<protein>
    <submittedName>
        <fullName evidence="1">1813_t:CDS:1</fullName>
    </submittedName>
</protein>
<feature type="non-terminal residue" evidence="1">
    <location>
        <position position="1"/>
    </location>
</feature>
<evidence type="ECO:0000313" key="2">
    <source>
        <dbReference type="Proteomes" id="UP000789572"/>
    </source>
</evidence>
<comment type="caution">
    <text evidence="1">The sequence shown here is derived from an EMBL/GenBank/DDBJ whole genome shotgun (WGS) entry which is preliminary data.</text>
</comment>
<gene>
    <name evidence="1" type="ORF">POCULU_LOCUS6144</name>
</gene>
<sequence>KPFELLDIDVMMDHILAARREDAEFFDASNRDLLVKVAAVKGIRMLDLGTL</sequence>